<comment type="caution">
    <text evidence="2">The sequence shown here is derived from an EMBL/GenBank/DDBJ whole genome shotgun (WGS) entry which is preliminary data.</text>
</comment>
<evidence type="ECO:0000313" key="3">
    <source>
        <dbReference type="Proteomes" id="UP000613768"/>
    </source>
</evidence>
<keyword evidence="3" id="KW-1185">Reference proteome</keyword>
<name>A0AAW3ZMP7_9GAMM</name>
<dbReference type="AlphaFoldDB" id="A0AAW3ZMP7"/>
<dbReference type="Proteomes" id="UP000613768">
    <property type="component" value="Unassembled WGS sequence"/>
</dbReference>
<protein>
    <submittedName>
        <fullName evidence="2">Cbb3-type cytochrome c oxidase subunit 3</fullName>
    </submittedName>
</protein>
<gene>
    <name evidence="2" type="ORF">IFO71_16485</name>
</gene>
<dbReference type="RefSeq" id="WP_192030761.1">
    <property type="nucleotide sequence ID" value="NZ_JACYTR010000048.1"/>
</dbReference>
<organism evidence="2 3">
    <name type="scientific">Pseudomarimonas arenosa</name>
    <dbReference type="NCBI Taxonomy" id="2774145"/>
    <lineage>
        <taxon>Bacteria</taxon>
        <taxon>Pseudomonadati</taxon>
        <taxon>Pseudomonadota</taxon>
        <taxon>Gammaproteobacteria</taxon>
        <taxon>Lysobacterales</taxon>
        <taxon>Lysobacteraceae</taxon>
        <taxon>Pseudomarimonas</taxon>
    </lineage>
</organism>
<dbReference type="EMBL" id="JACYTR010000048">
    <property type="protein sequence ID" value="MBD8527341.1"/>
    <property type="molecule type" value="Genomic_DNA"/>
</dbReference>
<keyword evidence="1" id="KW-0812">Transmembrane</keyword>
<reference evidence="2 3" key="1">
    <citation type="submission" date="2020-09" db="EMBL/GenBank/DDBJ databases">
        <title>Pseudoxanthomonas sp. CAU 1598 isolated from sand of Yaerae Beach.</title>
        <authorList>
            <person name="Kim W."/>
        </authorList>
    </citation>
    <scope>NUCLEOTIDE SEQUENCE [LARGE SCALE GENOMIC DNA]</scope>
    <source>
        <strain evidence="2 3">CAU 1598</strain>
    </source>
</reference>
<keyword evidence="1" id="KW-0472">Membrane</keyword>
<sequence length="54" mass="5940">MIQGIITAILLIAFVGGWFWLWGAKRKPALDAAARLPLDDEPGRHATHTNEGRS</sequence>
<feature type="transmembrane region" description="Helical" evidence="1">
    <location>
        <begin position="6"/>
        <end position="23"/>
    </location>
</feature>
<evidence type="ECO:0000313" key="2">
    <source>
        <dbReference type="EMBL" id="MBD8527341.1"/>
    </source>
</evidence>
<dbReference type="Pfam" id="PF05545">
    <property type="entry name" value="FixQ"/>
    <property type="match status" value="1"/>
</dbReference>
<dbReference type="InterPro" id="IPR008621">
    <property type="entry name" value="Cbb3-typ_cyt_oxidase_comp"/>
</dbReference>
<accession>A0AAW3ZMP7</accession>
<evidence type="ECO:0000256" key="1">
    <source>
        <dbReference type="SAM" id="Phobius"/>
    </source>
</evidence>
<keyword evidence="1" id="KW-1133">Transmembrane helix</keyword>
<proteinExistence type="predicted"/>